<dbReference type="OrthoDB" id="14784at2759"/>
<dbReference type="NCBIfam" id="NF003652">
    <property type="entry name" value="PRK05286.2-5"/>
    <property type="match status" value="1"/>
</dbReference>
<dbReference type="GO" id="GO:0005737">
    <property type="term" value="C:cytoplasm"/>
    <property type="evidence" value="ECO:0007669"/>
    <property type="project" value="InterPro"/>
</dbReference>
<dbReference type="CDD" id="cd04738">
    <property type="entry name" value="DHOD_2_like"/>
    <property type="match status" value="1"/>
</dbReference>
<evidence type="ECO:0000313" key="9">
    <source>
        <dbReference type="Proteomes" id="UP000649617"/>
    </source>
</evidence>
<evidence type="ECO:0000256" key="3">
    <source>
        <dbReference type="ARBA" id="ARBA00022630"/>
    </source>
</evidence>
<dbReference type="AlphaFoldDB" id="A0A812TIM6"/>
<feature type="domain" description="Dihydroorotate dehydrogenase catalytic" evidence="7">
    <location>
        <begin position="123"/>
        <end position="421"/>
    </location>
</feature>
<evidence type="ECO:0000256" key="5">
    <source>
        <dbReference type="ARBA" id="ARBA00023002"/>
    </source>
</evidence>
<protein>
    <submittedName>
        <fullName evidence="8">Dhodh protein</fullName>
    </submittedName>
</protein>
<dbReference type="EMBL" id="CAJNIZ010032446">
    <property type="protein sequence ID" value="CAE7537423.1"/>
    <property type="molecule type" value="Genomic_DNA"/>
</dbReference>
<dbReference type="PANTHER" id="PTHR48109:SF4">
    <property type="entry name" value="DIHYDROOROTATE DEHYDROGENASE (QUINONE), MITOCHONDRIAL"/>
    <property type="match status" value="1"/>
</dbReference>
<evidence type="ECO:0000259" key="7">
    <source>
        <dbReference type="Pfam" id="PF01180"/>
    </source>
</evidence>
<dbReference type="GO" id="GO:0006207">
    <property type="term" value="P:'de novo' pyrimidine nucleobase biosynthetic process"/>
    <property type="evidence" value="ECO:0007669"/>
    <property type="project" value="InterPro"/>
</dbReference>
<evidence type="ECO:0000256" key="2">
    <source>
        <dbReference type="ARBA" id="ARBA00004725"/>
    </source>
</evidence>
<evidence type="ECO:0000256" key="6">
    <source>
        <dbReference type="ARBA" id="ARBA00023136"/>
    </source>
</evidence>
<proteinExistence type="predicted"/>
<dbReference type="NCBIfam" id="TIGR01036">
    <property type="entry name" value="pyrD_sub2"/>
    <property type="match status" value="1"/>
</dbReference>
<dbReference type="GO" id="GO:0004152">
    <property type="term" value="F:dihydroorotate dehydrogenase activity"/>
    <property type="evidence" value="ECO:0007669"/>
    <property type="project" value="InterPro"/>
</dbReference>
<comment type="cofactor">
    <cofactor evidence="1">
        <name>FMN</name>
        <dbReference type="ChEBI" id="CHEBI:58210"/>
    </cofactor>
</comment>
<keyword evidence="4" id="KW-0288">FMN</keyword>
<evidence type="ECO:0000313" key="8">
    <source>
        <dbReference type="EMBL" id="CAE7537423.1"/>
    </source>
</evidence>
<dbReference type="Pfam" id="PF01180">
    <property type="entry name" value="DHO_dh"/>
    <property type="match status" value="1"/>
</dbReference>
<accession>A0A812TIM6</accession>
<evidence type="ECO:0000256" key="4">
    <source>
        <dbReference type="ARBA" id="ARBA00022643"/>
    </source>
</evidence>
<dbReference type="InterPro" id="IPR050074">
    <property type="entry name" value="DHO_dehydrogenase"/>
</dbReference>
<dbReference type="Proteomes" id="UP000649617">
    <property type="component" value="Unassembled WGS sequence"/>
</dbReference>
<keyword evidence="6" id="KW-0472">Membrane</keyword>
<dbReference type="GO" id="GO:0009220">
    <property type="term" value="P:pyrimidine ribonucleotide biosynthetic process"/>
    <property type="evidence" value="ECO:0007669"/>
    <property type="project" value="TreeGrafter"/>
</dbReference>
<dbReference type="SUPFAM" id="SSF51395">
    <property type="entry name" value="FMN-linked oxidoreductases"/>
    <property type="match status" value="1"/>
</dbReference>
<keyword evidence="5" id="KW-0560">Oxidoreductase</keyword>
<organism evidence="8 9">
    <name type="scientific">Symbiodinium pilosum</name>
    <name type="common">Dinoflagellate</name>
    <dbReference type="NCBI Taxonomy" id="2952"/>
    <lineage>
        <taxon>Eukaryota</taxon>
        <taxon>Sar</taxon>
        <taxon>Alveolata</taxon>
        <taxon>Dinophyceae</taxon>
        <taxon>Suessiales</taxon>
        <taxon>Symbiodiniaceae</taxon>
        <taxon>Symbiodinium</taxon>
    </lineage>
</organism>
<keyword evidence="9" id="KW-1185">Reference proteome</keyword>
<dbReference type="InterPro" id="IPR013785">
    <property type="entry name" value="Aldolase_TIM"/>
</dbReference>
<dbReference type="GO" id="GO:0005886">
    <property type="term" value="C:plasma membrane"/>
    <property type="evidence" value="ECO:0007669"/>
    <property type="project" value="TreeGrafter"/>
</dbReference>
<comment type="caution">
    <text evidence="8">The sequence shown here is derived from an EMBL/GenBank/DDBJ whole genome shotgun (WGS) entry which is preliminary data.</text>
</comment>
<keyword evidence="3" id="KW-0285">Flavoprotein</keyword>
<dbReference type="Gene3D" id="3.20.20.70">
    <property type="entry name" value="Aldolase class I"/>
    <property type="match status" value="1"/>
</dbReference>
<dbReference type="InterPro" id="IPR005720">
    <property type="entry name" value="Dihydroorotate_DH_cat"/>
</dbReference>
<comment type="pathway">
    <text evidence="2">Pyrimidine metabolism; UMP biosynthesis via de novo pathway.</text>
</comment>
<sequence>MAAASSALRKTVFRVATVTGTGALGWAYLQRLPKAQDDHRLSWRECLFTRLYTTFVAPVVMQTDAETAHNLTLRAGELLQACRLLLEPSRSNLPLDWLLRPAAAHPASPGPSLRQELFDGRLVFDTPVGIAAGFDKNALLVPLYRLGFLQLGFAEVGSVSAEPAMGNDRPRCWRIPSDQAVINCMGLNNEGAESVAARLKSFSHVADGSPIGVNIAKTHNPSIVGPAAIEDFVQSFKVLAPLADFVVLNVSCPNTVEGKTFEEPSALADLLSAVARQKQAMQWERPPPPVLVKLMATPDSDAGRACQRQLLAVIEDSQLVDGLVISNTIKNPEAPLSRAGREEADQIGKGGVSGKVIHSRSVAAIRSAFEATGGRLPIIGVGGTDSAEAAYEKIRAGASLVEVYTGLVYKGPGLVTDIQAGTESLQTIASVCSLSGFPSLRSHVLWGFAPDQFGKPLLAFGSCANQPAKE</sequence>
<dbReference type="PANTHER" id="PTHR48109">
    <property type="entry name" value="DIHYDROOROTATE DEHYDROGENASE (QUINONE), MITOCHONDRIAL-RELATED"/>
    <property type="match status" value="1"/>
</dbReference>
<reference evidence="8" key="1">
    <citation type="submission" date="2021-02" db="EMBL/GenBank/DDBJ databases">
        <authorList>
            <person name="Dougan E. K."/>
            <person name="Rhodes N."/>
            <person name="Thang M."/>
            <person name="Chan C."/>
        </authorList>
    </citation>
    <scope>NUCLEOTIDE SEQUENCE</scope>
</reference>
<gene>
    <name evidence="8" type="primary">Dhodh</name>
    <name evidence="8" type="ORF">SPIL2461_LOCUS14206</name>
</gene>
<name>A0A812TIM6_SYMPI</name>
<dbReference type="InterPro" id="IPR005719">
    <property type="entry name" value="Dihydroorotate_DH_2"/>
</dbReference>
<evidence type="ECO:0000256" key="1">
    <source>
        <dbReference type="ARBA" id="ARBA00001917"/>
    </source>
</evidence>